<feature type="transmembrane region" description="Helical" evidence="1">
    <location>
        <begin position="6"/>
        <end position="25"/>
    </location>
</feature>
<dbReference type="AlphaFoldDB" id="A0A381UXX0"/>
<gene>
    <name evidence="2" type="ORF">METZ01_LOCUS85435</name>
</gene>
<protein>
    <submittedName>
        <fullName evidence="2">Uncharacterized protein</fullName>
    </submittedName>
</protein>
<keyword evidence="1" id="KW-0472">Membrane</keyword>
<organism evidence="2">
    <name type="scientific">marine metagenome</name>
    <dbReference type="NCBI Taxonomy" id="408172"/>
    <lineage>
        <taxon>unclassified sequences</taxon>
        <taxon>metagenomes</taxon>
        <taxon>ecological metagenomes</taxon>
    </lineage>
</organism>
<keyword evidence="1" id="KW-0812">Transmembrane</keyword>
<keyword evidence="1" id="KW-1133">Transmembrane helix</keyword>
<evidence type="ECO:0000313" key="2">
    <source>
        <dbReference type="EMBL" id="SVA32581.1"/>
    </source>
</evidence>
<proteinExistence type="predicted"/>
<evidence type="ECO:0000256" key="1">
    <source>
        <dbReference type="SAM" id="Phobius"/>
    </source>
</evidence>
<sequence>MFEDTLWIYTSIAGALLGAAFLFYIKDTRVGLWGYSQFDKTVDYCRDYLGWTWLNQDPEAWKKVNPKIAAKIGELEKRLEVLEEK</sequence>
<name>A0A381UXX0_9ZZZZ</name>
<accession>A0A381UXX0</accession>
<dbReference type="EMBL" id="UINC01007306">
    <property type="protein sequence ID" value="SVA32581.1"/>
    <property type="molecule type" value="Genomic_DNA"/>
</dbReference>
<reference evidence="2" key="1">
    <citation type="submission" date="2018-05" db="EMBL/GenBank/DDBJ databases">
        <authorList>
            <person name="Lanie J.A."/>
            <person name="Ng W.-L."/>
            <person name="Kazmierczak K.M."/>
            <person name="Andrzejewski T.M."/>
            <person name="Davidsen T.M."/>
            <person name="Wayne K.J."/>
            <person name="Tettelin H."/>
            <person name="Glass J.I."/>
            <person name="Rusch D."/>
            <person name="Podicherti R."/>
            <person name="Tsui H.-C.T."/>
            <person name="Winkler M.E."/>
        </authorList>
    </citation>
    <scope>NUCLEOTIDE SEQUENCE</scope>
</reference>